<protein>
    <submittedName>
        <fullName evidence="2">Uncharacterized protein</fullName>
    </submittedName>
</protein>
<dbReference type="InParanoid" id="A0A259TUA9"/>
<name>A0A259TUA9_9BACT</name>
<dbReference type="RefSeq" id="WP_094551905.1">
    <property type="nucleotide sequence ID" value="NZ_MQWB01000011.1"/>
</dbReference>
<comment type="caution">
    <text evidence="2">The sequence shown here is derived from an EMBL/GenBank/DDBJ whole genome shotgun (WGS) entry which is preliminary data.</text>
</comment>
<organism evidence="2 3">
    <name type="scientific">Rubricoccus marinus</name>
    <dbReference type="NCBI Taxonomy" id="716817"/>
    <lineage>
        <taxon>Bacteria</taxon>
        <taxon>Pseudomonadati</taxon>
        <taxon>Rhodothermota</taxon>
        <taxon>Rhodothermia</taxon>
        <taxon>Rhodothermales</taxon>
        <taxon>Rubricoccaceae</taxon>
        <taxon>Rubricoccus</taxon>
    </lineage>
</organism>
<feature type="region of interest" description="Disordered" evidence="1">
    <location>
        <begin position="50"/>
        <end position="70"/>
    </location>
</feature>
<gene>
    <name evidence="2" type="ORF">BSZ36_18150</name>
</gene>
<evidence type="ECO:0000313" key="2">
    <source>
        <dbReference type="EMBL" id="OZC01362.1"/>
    </source>
</evidence>
<dbReference type="AlphaFoldDB" id="A0A259TUA9"/>
<proteinExistence type="predicted"/>
<accession>A0A259TUA9</accession>
<evidence type="ECO:0000256" key="1">
    <source>
        <dbReference type="SAM" id="MobiDB-lite"/>
    </source>
</evidence>
<sequence length="70" mass="7648">MARSPLTVRRSPTGFVVHDPALEAEFGRHSLPLPFTPEASGEEVLAHLRRANPGREVRLADAPPTPSPQR</sequence>
<dbReference type="EMBL" id="MQWB01000011">
    <property type="protein sequence ID" value="OZC01362.1"/>
    <property type="molecule type" value="Genomic_DNA"/>
</dbReference>
<evidence type="ECO:0000313" key="3">
    <source>
        <dbReference type="Proteomes" id="UP000216446"/>
    </source>
</evidence>
<dbReference type="OrthoDB" id="1539856at2"/>
<dbReference type="Proteomes" id="UP000216446">
    <property type="component" value="Unassembled WGS sequence"/>
</dbReference>
<reference evidence="2 3" key="1">
    <citation type="submission" date="2016-11" db="EMBL/GenBank/DDBJ databases">
        <title>Study of marine rhodopsin-containing bacteria.</title>
        <authorList>
            <person name="Yoshizawa S."/>
            <person name="Kumagai Y."/>
            <person name="Kogure K."/>
        </authorList>
    </citation>
    <scope>NUCLEOTIDE SEQUENCE [LARGE SCALE GENOMIC DNA]</scope>
    <source>
        <strain evidence="2 3">SG-29</strain>
    </source>
</reference>
<keyword evidence="3" id="KW-1185">Reference proteome</keyword>